<reference evidence="2 3" key="1">
    <citation type="submission" date="2020-08" db="EMBL/GenBank/DDBJ databases">
        <title>The genome sequence of type strain Novosphingobium piscinae KCTC 42194.</title>
        <authorList>
            <person name="Liu Y."/>
        </authorList>
    </citation>
    <scope>NUCLEOTIDE SEQUENCE [LARGE SCALE GENOMIC DNA]</scope>
    <source>
        <strain evidence="2 3">KCTC 42194</strain>
    </source>
</reference>
<dbReference type="SUPFAM" id="SSF51261">
    <property type="entry name" value="Duplicated hybrid motif"/>
    <property type="match status" value="1"/>
</dbReference>
<dbReference type="Gene3D" id="2.70.70.10">
    <property type="entry name" value="Glucose Permease (Domain IIA)"/>
    <property type="match status" value="1"/>
</dbReference>
<evidence type="ECO:0000313" key="3">
    <source>
        <dbReference type="Proteomes" id="UP000551327"/>
    </source>
</evidence>
<dbReference type="InterPro" id="IPR011055">
    <property type="entry name" value="Dup_hybrid_motif"/>
</dbReference>
<dbReference type="Proteomes" id="UP000551327">
    <property type="component" value="Unassembled WGS sequence"/>
</dbReference>
<dbReference type="AlphaFoldDB" id="A0A7X1FZU7"/>
<feature type="domain" description="M23ase beta-sheet core" evidence="1">
    <location>
        <begin position="182"/>
        <end position="278"/>
    </location>
</feature>
<evidence type="ECO:0000313" key="2">
    <source>
        <dbReference type="EMBL" id="MBC2669991.1"/>
    </source>
</evidence>
<proteinExistence type="predicted"/>
<name>A0A7X1FZU7_9SPHN</name>
<dbReference type="GO" id="GO:0004222">
    <property type="term" value="F:metalloendopeptidase activity"/>
    <property type="evidence" value="ECO:0007669"/>
    <property type="project" value="TreeGrafter"/>
</dbReference>
<dbReference type="EMBL" id="JACLAX010000013">
    <property type="protein sequence ID" value="MBC2669991.1"/>
    <property type="molecule type" value="Genomic_DNA"/>
</dbReference>
<dbReference type="InterPro" id="IPR050570">
    <property type="entry name" value="Cell_wall_metabolism_enzyme"/>
</dbReference>
<gene>
    <name evidence="2" type="ORF">H7F53_12625</name>
</gene>
<dbReference type="FunFam" id="2.70.70.10:FF:000019">
    <property type="entry name" value="M23 family peptidase"/>
    <property type="match status" value="1"/>
</dbReference>
<dbReference type="PANTHER" id="PTHR21666:SF285">
    <property type="entry name" value="M23 FAMILY METALLOPEPTIDASE"/>
    <property type="match status" value="1"/>
</dbReference>
<comment type="caution">
    <text evidence="2">The sequence shown here is derived from an EMBL/GenBank/DDBJ whole genome shotgun (WGS) entry which is preliminary data.</text>
</comment>
<accession>A0A7X1FZU7</accession>
<dbReference type="InterPro" id="IPR016047">
    <property type="entry name" value="M23ase_b-sheet_dom"/>
</dbReference>
<evidence type="ECO:0000259" key="1">
    <source>
        <dbReference type="Pfam" id="PF01551"/>
    </source>
</evidence>
<sequence length="285" mass="30336">MRLDRRAALGVVGGALFPLGPARSAAQEPALYSLRGRLSQGGWAVGQTGRGMTAAWLDDAAIPVDPEGRFFLAFDRDAPPTARLAVGDGRERAAPDLIAIAPRAWRIEQIDAPLRPPGVPDAEFQRRRAEELARIAAARAQGSEAQGSEAQGWRQAMIRPAPGRVSGLFGAQRIYRGQPGSYHSGLDLAAAAGTPILAPADGVVILAATSPFTLEGLLLMVDHGMGLTSAFLHCSAHTVREGESVRQGQPIARVGMTGRATGPHLHWGLRWRHARLDPLLFLPRG</sequence>
<protein>
    <submittedName>
        <fullName evidence="2">Peptidoglycan DD-metalloendopeptidase family protein</fullName>
    </submittedName>
</protein>
<dbReference type="CDD" id="cd12797">
    <property type="entry name" value="M23_peptidase"/>
    <property type="match status" value="1"/>
</dbReference>
<dbReference type="Pfam" id="PF01551">
    <property type="entry name" value="Peptidase_M23"/>
    <property type="match status" value="1"/>
</dbReference>
<keyword evidence="3" id="KW-1185">Reference proteome</keyword>
<organism evidence="2 3">
    <name type="scientific">Novosphingobium piscinae</name>
    <dbReference type="NCBI Taxonomy" id="1507448"/>
    <lineage>
        <taxon>Bacteria</taxon>
        <taxon>Pseudomonadati</taxon>
        <taxon>Pseudomonadota</taxon>
        <taxon>Alphaproteobacteria</taxon>
        <taxon>Sphingomonadales</taxon>
        <taxon>Sphingomonadaceae</taxon>
        <taxon>Novosphingobium</taxon>
    </lineage>
</organism>
<dbReference type="PANTHER" id="PTHR21666">
    <property type="entry name" value="PEPTIDASE-RELATED"/>
    <property type="match status" value="1"/>
</dbReference>